<dbReference type="EMBL" id="JAESWB010000247">
    <property type="protein sequence ID" value="MBL4953936.1"/>
    <property type="molecule type" value="Genomic_DNA"/>
</dbReference>
<dbReference type="Proteomes" id="UP000623967">
    <property type="component" value="Unassembled WGS sequence"/>
</dbReference>
<sequence>MLKASEKPSFCAICHNMDKYYDSYRDEGLLANKHAKAGVTCHDCHQEGISKKMEEGVKYVTGDYETPLKKRDFGTRDFCLKCHDFDKVKKKTAFDESNPHDNHNGKQNCNVCHNMHQKSKAMCEECHSFKWMDDLDESWKK</sequence>
<keyword evidence="5" id="KW-0249">Electron transport</keyword>
<accession>A0ABS1TUH8</accession>
<organism evidence="8 9">
    <name type="scientific">Neobacillus paridis</name>
    <dbReference type="NCBI Taxonomy" id="2803862"/>
    <lineage>
        <taxon>Bacteria</taxon>
        <taxon>Bacillati</taxon>
        <taxon>Bacillota</taxon>
        <taxon>Bacilli</taxon>
        <taxon>Bacillales</taxon>
        <taxon>Bacillaceae</taxon>
        <taxon>Neobacillus</taxon>
    </lineage>
</organism>
<evidence type="ECO:0000256" key="4">
    <source>
        <dbReference type="ARBA" id="ARBA00022723"/>
    </source>
</evidence>
<reference evidence="8 9" key="1">
    <citation type="submission" date="2021-01" db="EMBL/GenBank/DDBJ databases">
        <title>Genome public.</title>
        <authorList>
            <person name="Liu C."/>
            <person name="Sun Q."/>
        </authorList>
    </citation>
    <scope>NUCLEOTIDE SEQUENCE [LARGE SCALE GENOMIC DNA]</scope>
    <source>
        <strain evidence="8 9">YIM B02564</strain>
    </source>
</reference>
<feature type="domain" description="Tetrahaem cytochrome" evidence="7">
    <location>
        <begin position="34"/>
        <end position="128"/>
    </location>
</feature>
<keyword evidence="2" id="KW-0813">Transport</keyword>
<comment type="subcellular location">
    <subcellularLocation>
        <location evidence="1">Cell envelope</location>
    </subcellularLocation>
</comment>
<protein>
    <submittedName>
        <fullName evidence="8">Cytochrome c3 family protein</fullName>
    </submittedName>
</protein>
<keyword evidence="3" id="KW-0349">Heme</keyword>
<evidence type="ECO:0000259" key="7">
    <source>
        <dbReference type="Pfam" id="PF14537"/>
    </source>
</evidence>
<keyword evidence="6" id="KW-0408">Iron</keyword>
<dbReference type="Pfam" id="PF14537">
    <property type="entry name" value="Cytochrom_c3_2"/>
    <property type="match status" value="1"/>
</dbReference>
<keyword evidence="9" id="KW-1185">Reference proteome</keyword>
<keyword evidence="4" id="KW-0479">Metal-binding</keyword>
<dbReference type="Gene3D" id="1.10.1130.10">
    <property type="entry name" value="Flavocytochrome C3, Chain A"/>
    <property type="match status" value="1"/>
</dbReference>
<evidence type="ECO:0000313" key="8">
    <source>
        <dbReference type="EMBL" id="MBL4953936.1"/>
    </source>
</evidence>
<gene>
    <name evidence="8" type="ORF">JK635_17265</name>
</gene>
<name>A0ABS1TUH8_9BACI</name>
<evidence type="ECO:0000256" key="1">
    <source>
        <dbReference type="ARBA" id="ARBA00004196"/>
    </source>
</evidence>
<evidence type="ECO:0000256" key="2">
    <source>
        <dbReference type="ARBA" id="ARBA00022448"/>
    </source>
</evidence>
<dbReference type="InterPro" id="IPR036280">
    <property type="entry name" value="Multihaem_cyt_sf"/>
</dbReference>
<evidence type="ECO:0000313" key="9">
    <source>
        <dbReference type="Proteomes" id="UP000623967"/>
    </source>
</evidence>
<dbReference type="InterPro" id="IPR012286">
    <property type="entry name" value="Tetrahaem_cytochrome"/>
</dbReference>
<evidence type="ECO:0000256" key="5">
    <source>
        <dbReference type="ARBA" id="ARBA00022982"/>
    </source>
</evidence>
<evidence type="ECO:0000256" key="6">
    <source>
        <dbReference type="ARBA" id="ARBA00023004"/>
    </source>
</evidence>
<dbReference type="SUPFAM" id="SSF48695">
    <property type="entry name" value="Multiheme cytochromes"/>
    <property type="match status" value="2"/>
</dbReference>
<proteinExistence type="predicted"/>
<evidence type="ECO:0000256" key="3">
    <source>
        <dbReference type="ARBA" id="ARBA00022617"/>
    </source>
</evidence>
<comment type="caution">
    <text evidence="8">The sequence shown here is derived from an EMBL/GenBank/DDBJ whole genome shotgun (WGS) entry which is preliminary data.</text>
</comment>